<evidence type="ECO:0000313" key="3">
    <source>
        <dbReference type="EMBL" id="KAF8676786.1"/>
    </source>
</evidence>
<evidence type="ECO:0000313" key="4">
    <source>
        <dbReference type="EMBL" id="KAF8704778.1"/>
    </source>
</evidence>
<dbReference type="OrthoDB" id="16747at2759"/>
<dbReference type="GO" id="GO:0016740">
    <property type="term" value="F:transferase activity"/>
    <property type="evidence" value="ECO:0007669"/>
    <property type="project" value="UniProtKB-KW"/>
</dbReference>
<accession>A0A8H7H670</accession>
<dbReference type="InterPro" id="IPR023606">
    <property type="entry name" value="CoA-Trfase_III_dom_1_sf"/>
</dbReference>
<dbReference type="Pfam" id="PF02515">
    <property type="entry name" value="CoA_transf_3"/>
    <property type="match status" value="1"/>
</dbReference>
<comment type="similarity">
    <text evidence="1">Belongs to the CoA-transferase III family.</text>
</comment>
<dbReference type="Proteomes" id="UP000602905">
    <property type="component" value="Unassembled WGS sequence"/>
</dbReference>
<comment type="caution">
    <text evidence="3">The sequence shown here is derived from an EMBL/GenBank/DDBJ whole genome shotgun (WGS) entry which is preliminary data.</text>
</comment>
<dbReference type="Proteomes" id="UP000614334">
    <property type="component" value="Unassembled WGS sequence"/>
</dbReference>
<evidence type="ECO:0000313" key="6">
    <source>
        <dbReference type="Proteomes" id="UP000650582"/>
    </source>
</evidence>
<gene>
    <name evidence="5" type="ORF">RHS01_08540</name>
    <name evidence="4" type="ORF">RHS03_05988</name>
    <name evidence="3" type="ORF">RHS04_06354</name>
</gene>
<protein>
    <submittedName>
        <fullName evidence="3">CoA-transferase family III</fullName>
    </submittedName>
</protein>
<dbReference type="InterPro" id="IPR050509">
    <property type="entry name" value="CoA-transferase_III"/>
</dbReference>
<dbReference type="InterPro" id="IPR044855">
    <property type="entry name" value="CoA-Trfase_III_dom3_sf"/>
</dbReference>
<dbReference type="AlphaFoldDB" id="A0A8H7H670"/>
<evidence type="ECO:0000256" key="1">
    <source>
        <dbReference type="ARBA" id="ARBA00008383"/>
    </source>
</evidence>
<dbReference type="InterPro" id="IPR003673">
    <property type="entry name" value="CoA-Trfase_fam_III"/>
</dbReference>
<dbReference type="Gene3D" id="3.40.50.10540">
    <property type="entry name" value="Crotonobetainyl-coa:carnitine coa-transferase, domain 1"/>
    <property type="match status" value="1"/>
</dbReference>
<proteinExistence type="inferred from homology"/>
<feature type="region of interest" description="Disordered" evidence="2">
    <location>
        <begin position="287"/>
        <end position="307"/>
    </location>
</feature>
<name>A0A8H7H670_9AGAM</name>
<evidence type="ECO:0000313" key="5">
    <source>
        <dbReference type="EMBL" id="KAF8751869.1"/>
    </source>
</evidence>
<keyword evidence="3" id="KW-0808">Transferase</keyword>
<dbReference type="EMBL" id="JACYCF010000017">
    <property type="protein sequence ID" value="KAF8751869.1"/>
    <property type="molecule type" value="Genomic_DNA"/>
</dbReference>
<dbReference type="EMBL" id="JACYCD010000054">
    <property type="protein sequence ID" value="KAF8704778.1"/>
    <property type="molecule type" value="Genomic_DNA"/>
</dbReference>
<dbReference type="EMBL" id="JACYCC010000041">
    <property type="protein sequence ID" value="KAF8676786.1"/>
    <property type="molecule type" value="Genomic_DNA"/>
</dbReference>
<dbReference type="PANTHER" id="PTHR48228">
    <property type="entry name" value="SUCCINYL-COA--D-CITRAMALATE COA-TRANSFERASE"/>
    <property type="match status" value="1"/>
</dbReference>
<evidence type="ECO:0000256" key="2">
    <source>
        <dbReference type="SAM" id="MobiDB-lite"/>
    </source>
</evidence>
<dbReference type="SUPFAM" id="SSF89796">
    <property type="entry name" value="CoA-transferase family III (CaiB/BaiF)"/>
    <property type="match status" value="1"/>
</dbReference>
<dbReference type="Gene3D" id="3.30.1540.10">
    <property type="entry name" value="formyl-coa transferase, domain 3"/>
    <property type="match status" value="1"/>
</dbReference>
<organism evidence="3 6">
    <name type="scientific">Rhizoctonia solani</name>
    <dbReference type="NCBI Taxonomy" id="456999"/>
    <lineage>
        <taxon>Eukaryota</taxon>
        <taxon>Fungi</taxon>
        <taxon>Dikarya</taxon>
        <taxon>Basidiomycota</taxon>
        <taxon>Agaricomycotina</taxon>
        <taxon>Agaricomycetes</taxon>
        <taxon>Cantharellales</taxon>
        <taxon>Ceratobasidiaceae</taxon>
        <taxon>Rhizoctonia</taxon>
    </lineage>
</organism>
<reference evidence="3" key="1">
    <citation type="submission" date="2020-09" db="EMBL/GenBank/DDBJ databases">
        <title>Comparative genome analyses of four rice-infecting Rhizoctonia solani isolates reveal extensive enrichment of homogalacturonan modification genes.</title>
        <authorList>
            <person name="Lee D.-Y."/>
            <person name="Jeon J."/>
            <person name="Kim K.-T."/>
            <person name="Cheong K."/>
            <person name="Song H."/>
            <person name="Choi G."/>
            <person name="Ko J."/>
            <person name="Opiyo S.O."/>
            <person name="Zuo S."/>
            <person name="Madhav S."/>
            <person name="Lee Y.-H."/>
            <person name="Wang G.-L."/>
        </authorList>
    </citation>
    <scope>NUCLEOTIDE SEQUENCE</scope>
    <source>
        <strain evidence="5">AG1-IA B2</strain>
        <strain evidence="4">AG1-IA WGL</strain>
        <strain evidence="3">AG1-IA YN-7</strain>
    </source>
</reference>
<dbReference type="PANTHER" id="PTHR48228:SF5">
    <property type="entry name" value="ALPHA-METHYLACYL-COA RACEMASE"/>
    <property type="match status" value="1"/>
</dbReference>
<sequence length="422" mass="46057">MDRIGKRPLEGIRVIEVRFAGLAPVGISVSLSQSPDLSFERRLSGSILRVIRVDNPTSVNNPTNDVLCRGKRSIAISPKVPAGLATLLRLISNAHVLIDPFRPGVMENLGLGPEVFLGSQAINPRLVYARLVGFDRHGELKNMAGHDLNYLAHAGVLGMMPPTTPEGRPAFPLNILADMAGGGLICATGIIAALLSLAKDPLAPGKVVETDMVAGSRYIASFNLIHSLIQKDPLFAQPPGRSLLDGGAPFYNSYQCSDGGWMSVACIEPKFFATFCTLIQHHLPSNFNPPMDATRPEPSTQGDRDKWRSHERWITEAFKTRTRKEWEDIFKGTDACVVPVLTPSEAARIHGSSPRFHPNFVGYFGEDRPMNLFTQTNSHGQSLRPGAHTFNILRDIGLNSDQMGELKRQGALGDQADDRAKL</sequence>
<dbReference type="Proteomes" id="UP000650582">
    <property type="component" value="Unassembled WGS sequence"/>
</dbReference>